<feature type="domain" description="AMP-binding enzyme C-terminal" evidence="2">
    <location>
        <begin position="466"/>
        <end position="548"/>
    </location>
</feature>
<dbReference type="Pfam" id="PF00501">
    <property type="entry name" value="AMP-binding"/>
    <property type="match status" value="1"/>
</dbReference>
<evidence type="ECO:0000259" key="1">
    <source>
        <dbReference type="Pfam" id="PF00501"/>
    </source>
</evidence>
<dbReference type="PANTHER" id="PTHR24096:SF422">
    <property type="entry name" value="BCDNA.GH02901"/>
    <property type="match status" value="1"/>
</dbReference>
<evidence type="ECO:0000313" key="4">
    <source>
        <dbReference type="Proteomes" id="UP000054383"/>
    </source>
</evidence>
<dbReference type="Proteomes" id="UP000054383">
    <property type="component" value="Unassembled WGS sequence"/>
</dbReference>
<gene>
    <name evidence="3" type="ORF">PISL3812_05531</name>
</gene>
<sequence length="575" mass="63385">MVFLPPSWLPDITAQIPPATNVGDFVLAGRRTTGSTRPALICAETGKRYTGDDVGEKVELLAKALCRDLGWSPNQCSSKEKVVAILSENSIDFLVVCWAIHRIGGTCLLLQPTTSAIEIVSHMTKARCHVLFSSEELLPLCEEFFDLLPVPPRKLYSMDKSGLSIKNFNDGIKSLQELLNEGLDSQDIEQLHGRDASREVAYLMTTSGTSGLQKLAQITHANMIANVIQPVVFESAATDNWPRIGLGILPLNHSYGLVTTHAMFYRGDTTVTHSSFDIQLMLKSIQEHRIERLYLVPSVISTLIANPILFEMYDVSSVKDIVLGAAACGESLSQKIHELQPHWHVLVGYGLTECASIVAWSRAASIIPGSSGSLLPSCQARLIDDSGADITKYDVPGELYLKSPSRIPGYLGEDESVNAKFLVEGWLPTGDIGFFRLGPKGDEHLFLVDRLKDMIKVNGLQVNPGEIEEVLRKHPSVADAAIVGTKDDSAGERPLAFVITTSQITTSQDRGELILELDESVKSQLHESYWLRKQIWFVEELPRNQSGKVLKRALREKVQEYGLGSVKRDRTIVLS</sequence>
<dbReference type="Pfam" id="PF13193">
    <property type="entry name" value="AMP-binding_C"/>
    <property type="match status" value="1"/>
</dbReference>
<dbReference type="AlphaFoldDB" id="A0A0U1M0H8"/>
<protein>
    <submittedName>
        <fullName evidence="3">Uncharacterized protein</fullName>
    </submittedName>
</protein>
<dbReference type="STRING" id="28573.A0A0U1M0H8"/>
<feature type="domain" description="AMP-dependent synthetase/ligase" evidence="1">
    <location>
        <begin position="36"/>
        <end position="411"/>
    </location>
</feature>
<organism evidence="3 4">
    <name type="scientific">Talaromyces islandicus</name>
    <name type="common">Penicillium islandicum</name>
    <dbReference type="NCBI Taxonomy" id="28573"/>
    <lineage>
        <taxon>Eukaryota</taxon>
        <taxon>Fungi</taxon>
        <taxon>Dikarya</taxon>
        <taxon>Ascomycota</taxon>
        <taxon>Pezizomycotina</taxon>
        <taxon>Eurotiomycetes</taxon>
        <taxon>Eurotiomycetidae</taxon>
        <taxon>Eurotiales</taxon>
        <taxon>Trichocomaceae</taxon>
        <taxon>Talaromyces</taxon>
        <taxon>Talaromyces sect. Islandici</taxon>
    </lineage>
</organism>
<dbReference type="InterPro" id="IPR045851">
    <property type="entry name" value="AMP-bd_C_sf"/>
</dbReference>
<name>A0A0U1M0H8_TALIS</name>
<dbReference type="Gene3D" id="3.30.300.30">
    <property type="match status" value="1"/>
</dbReference>
<keyword evidence="4" id="KW-1185">Reference proteome</keyword>
<dbReference type="EMBL" id="CVMT01000004">
    <property type="protein sequence ID" value="CRG88500.1"/>
    <property type="molecule type" value="Genomic_DNA"/>
</dbReference>
<reference evidence="3 4" key="1">
    <citation type="submission" date="2015-04" db="EMBL/GenBank/DDBJ databases">
        <authorList>
            <person name="Syromyatnikov M.Y."/>
            <person name="Popov V.N."/>
        </authorList>
    </citation>
    <scope>NUCLEOTIDE SEQUENCE [LARGE SCALE GENOMIC DNA]</scope>
    <source>
        <strain evidence="3">WF-38-12</strain>
    </source>
</reference>
<dbReference type="GO" id="GO:0016405">
    <property type="term" value="F:CoA-ligase activity"/>
    <property type="evidence" value="ECO:0007669"/>
    <property type="project" value="TreeGrafter"/>
</dbReference>
<evidence type="ECO:0000313" key="3">
    <source>
        <dbReference type="EMBL" id="CRG88500.1"/>
    </source>
</evidence>
<dbReference type="InterPro" id="IPR000873">
    <property type="entry name" value="AMP-dep_synth/lig_dom"/>
</dbReference>
<dbReference type="OrthoDB" id="6509636at2759"/>
<dbReference type="PANTHER" id="PTHR24096">
    <property type="entry name" value="LONG-CHAIN-FATTY-ACID--COA LIGASE"/>
    <property type="match status" value="1"/>
</dbReference>
<proteinExistence type="predicted"/>
<dbReference type="SUPFAM" id="SSF56801">
    <property type="entry name" value="Acetyl-CoA synthetase-like"/>
    <property type="match status" value="1"/>
</dbReference>
<dbReference type="Gene3D" id="3.40.50.12780">
    <property type="entry name" value="N-terminal domain of ligase-like"/>
    <property type="match status" value="1"/>
</dbReference>
<dbReference type="InterPro" id="IPR025110">
    <property type="entry name" value="AMP-bd_C"/>
</dbReference>
<accession>A0A0U1M0H8</accession>
<evidence type="ECO:0000259" key="2">
    <source>
        <dbReference type="Pfam" id="PF13193"/>
    </source>
</evidence>
<dbReference type="InterPro" id="IPR042099">
    <property type="entry name" value="ANL_N_sf"/>
</dbReference>